<sequence>MTHTSVRTVRAGLLATLVLLACAAPARPDAAGEDSWLLLTVAQGETPSATGNGTMLRCDPPRGHRHAAEACADLTRANGHIPDITPRENAICPLVYAPVTAQATGEWQGHPITYTHTFPNPCTMTAQTGTLFALDEG</sequence>
<comment type="subcellular location">
    <subcellularLocation>
        <location evidence="1">Secreted</location>
    </subcellularLocation>
</comment>
<dbReference type="PRINTS" id="PR00294">
    <property type="entry name" value="SSBTLNINHBTR"/>
</dbReference>
<name>A0AAT9HGX7_9ACTN</name>
<comment type="similarity">
    <text evidence="2 8">Belongs to the protease inhibitor I16 (SSI) family.</text>
</comment>
<evidence type="ECO:0000256" key="7">
    <source>
        <dbReference type="ARBA" id="ARBA00023157"/>
    </source>
</evidence>
<feature type="signal peptide" evidence="9">
    <location>
        <begin position="1"/>
        <end position="23"/>
    </location>
</feature>
<protein>
    <recommendedName>
        <fullName evidence="10">Subtilisin inhibitor domain-containing protein</fullName>
    </recommendedName>
</protein>
<evidence type="ECO:0000256" key="1">
    <source>
        <dbReference type="ARBA" id="ARBA00004613"/>
    </source>
</evidence>
<dbReference type="InterPro" id="IPR023549">
    <property type="entry name" value="Subtilisin_inhibitor"/>
</dbReference>
<evidence type="ECO:0000256" key="3">
    <source>
        <dbReference type="ARBA" id="ARBA00011738"/>
    </source>
</evidence>
<evidence type="ECO:0000259" key="10">
    <source>
        <dbReference type="Pfam" id="PF00720"/>
    </source>
</evidence>
<dbReference type="InterPro" id="IPR036819">
    <property type="entry name" value="Subtilisin_inhibitor-like_sf"/>
</dbReference>
<evidence type="ECO:0000256" key="8">
    <source>
        <dbReference type="RuleBase" id="RU003471"/>
    </source>
</evidence>
<feature type="chain" id="PRO_5043692203" description="Subtilisin inhibitor domain-containing protein" evidence="9">
    <location>
        <begin position="24"/>
        <end position="137"/>
    </location>
</feature>
<evidence type="ECO:0000256" key="2">
    <source>
        <dbReference type="ARBA" id="ARBA00010472"/>
    </source>
</evidence>
<evidence type="ECO:0000256" key="4">
    <source>
        <dbReference type="ARBA" id="ARBA00022525"/>
    </source>
</evidence>
<evidence type="ECO:0000313" key="11">
    <source>
        <dbReference type="EMBL" id="BFO16562.1"/>
    </source>
</evidence>
<dbReference type="PROSITE" id="PS51257">
    <property type="entry name" value="PROKAR_LIPOPROTEIN"/>
    <property type="match status" value="1"/>
</dbReference>
<evidence type="ECO:0000256" key="9">
    <source>
        <dbReference type="SAM" id="SignalP"/>
    </source>
</evidence>
<dbReference type="Gene3D" id="3.30.350.10">
    <property type="entry name" value="Subtilisin inhibitor-like"/>
    <property type="match status" value="1"/>
</dbReference>
<feature type="domain" description="Subtilisin inhibitor" evidence="10">
    <location>
        <begin position="35"/>
        <end position="120"/>
    </location>
</feature>
<reference evidence="11" key="1">
    <citation type="submission" date="2024-06" db="EMBL/GenBank/DDBJ databases">
        <authorList>
            <consortium name="consrtm"/>
            <person name="Uemura M."/>
            <person name="Terahara T."/>
        </authorList>
    </citation>
    <scope>NUCLEOTIDE SEQUENCE</scope>
    <source>
        <strain evidence="11">KM77-8</strain>
    </source>
</reference>
<comment type="subunit">
    <text evidence="3">Homodimer.</text>
</comment>
<keyword evidence="4" id="KW-0964">Secreted</keyword>
<dbReference type="GO" id="GO:0005576">
    <property type="term" value="C:extracellular region"/>
    <property type="evidence" value="ECO:0007669"/>
    <property type="project" value="UniProtKB-SubCell"/>
</dbReference>
<dbReference type="EMBL" id="AP035768">
    <property type="protein sequence ID" value="BFO16562.1"/>
    <property type="molecule type" value="Genomic_DNA"/>
</dbReference>
<dbReference type="Pfam" id="PF00720">
    <property type="entry name" value="SSI"/>
    <property type="match status" value="1"/>
</dbReference>
<dbReference type="AlphaFoldDB" id="A0AAT9HGX7"/>
<gene>
    <name evidence="11" type="ORF">SHKM778_29500</name>
</gene>
<proteinExistence type="inferred from homology"/>
<accession>A0AAT9HGX7</accession>
<organism evidence="11">
    <name type="scientific">Streptomyces haneummycinicus</name>
    <dbReference type="NCBI Taxonomy" id="3074435"/>
    <lineage>
        <taxon>Bacteria</taxon>
        <taxon>Bacillati</taxon>
        <taxon>Actinomycetota</taxon>
        <taxon>Actinomycetes</taxon>
        <taxon>Kitasatosporales</taxon>
        <taxon>Streptomycetaceae</taxon>
        <taxon>Streptomyces</taxon>
    </lineage>
</organism>
<dbReference type="InterPro" id="IPR000691">
    <property type="entry name" value="Prot_inh_I16_SSI"/>
</dbReference>
<evidence type="ECO:0000256" key="5">
    <source>
        <dbReference type="ARBA" id="ARBA00022690"/>
    </source>
</evidence>
<keyword evidence="7" id="KW-1015">Disulfide bond</keyword>
<keyword evidence="5 8" id="KW-0646">Protease inhibitor</keyword>
<dbReference type="GO" id="GO:0004867">
    <property type="term" value="F:serine-type endopeptidase inhibitor activity"/>
    <property type="evidence" value="ECO:0007669"/>
    <property type="project" value="UniProtKB-KW"/>
</dbReference>
<keyword evidence="6 8" id="KW-0722">Serine protease inhibitor</keyword>
<reference evidence="11" key="2">
    <citation type="submission" date="2024-07" db="EMBL/GenBank/DDBJ databases">
        <title>Streptomyces haneummycinica sp. nov., a new antibiotic-producing actinobacterium isolated from marine sediment.</title>
        <authorList>
            <person name="Uemura M."/>
            <person name="Hamada M."/>
            <person name="Hirano S."/>
            <person name="Kobayashi K."/>
            <person name="Ohshiro T."/>
            <person name="Kobayashi T."/>
            <person name="Terahara T."/>
        </authorList>
    </citation>
    <scope>NUCLEOTIDE SEQUENCE</scope>
    <source>
        <strain evidence="11">KM77-8</strain>
    </source>
</reference>
<dbReference type="SUPFAM" id="SSF55399">
    <property type="entry name" value="Subtilisin inhibitor"/>
    <property type="match status" value="1"/>
</dbReference>
<evidence type="ECO:0000256" key="6">
    <source>
        <dbReference type="ARBA" id="ARBA00022900"/>
    </source>
</evidence>
<keyword evidence="9" id="KW-0732">Signal</keyword>